<keyword evidence="4 10" id="KW-0812">Transmembrane</keyword>
<comment type="caution">
    <text evidence="14">The sequence shown here is derived from an EMBL/GenBank/DDBJ whole genome shotgun (WGS) entry which is preliminary data.</text>
</comment>
<evidence type="ECO:0000259" key="13">
    <source>
        <dbReference type="PROSITE" id="PS51846"/>
    </source>
</evidence>
<dbReference type="Pfam" id="PF00571">
    <property type="entry name" value="CBS"/>
    <property type="match status" value="2"/>
</dbReference>
<dbReference type="CDD" id="cd04590">
    <property type="entry name" value="CBS_pair_CorC_HlyC_assoc"/>
    <property type="match status" value="1"/>
</dbReference>
<proteinExistence type="inferred from homology"/>
<organism evidence="14 15">
    <name type="scientific">Pedosphaera parvula (strain Ellin514)</name>
    <dbReference type="NCBI Taxonomy" id="320771"/>
    <lineage>
        <taxon>Bacteria</taxon>
        <taxon>Pseudomonadati</taxon>
        <taxon>Verrucomicrobiota</taxon>
        <taxon>Pedosphaerae</taxon>
        <taxon>Pedosphaerales</taxon>
        <taxon>Pedosphaeraceae</taxon>
        <taxon>Pedosphaera</taxon>
    </lineage>
</organism>
<keyword evidence="7 9" id="KW-0129">CBS domain</keyword>
<dbReference type="AlphaFoldDB" id="B9XIG0"/>
<dbReference type="InterPro" id="IPR002550">
    <property type="entry name" value="CNNM"/>
</dbReference>
<dbReference type="Gene3D" id="3.10.580.10">
    <property type="entry name" value="CBS-domain"/>
    <property type="match status" value="1"/>
</dbReference>
<dbReference type="EMBL" id="ABOX02000017">
    <property type="protein sequence ID" value="EEF60421.1"/>
    <property type="molecule type" value="Genomic_DNA"/>
</dbReference>
<feature type="transmembrane region" description="Helical" evidence="11">
    <location>
        <begin position="61"/>
        <end position="83"/>
    </location>
</feature>
<comment type="subcellular location">
    <subcellularLocation>
        <location evidence="1">Cell membrane</location>
        <topology evidence="1">Multi-pass membrane protein</topology>
    </subcellularLocation>
</comment>
<accession>B9XIG0</accession>
<evidence type="ECO:0000313" key="15">
    <source>
        <dbReference type="Proteomes" id="UP000003688"/>
    </source>
</evidence>
<keyword evidence="15" id="KW-1185">Reference proteome</keyword>
<evidence type="ECO:0000256" key="11">
    <source>
        <dbReference type="SAM" id="Phobius"/>
    </source>
</evidence>
<evidence type="ECO:0008006" key="16">
    <source>
        <dbReference type="Google" id="ProtNLM"/>
    </source>
</evidence>
<reference evidence="14 15" key="1">
    <citation type="journal article" date="2011" name="J. Bacteriol.">
        <title>Genome sequence of 'Pedosphaera parvula' Ellin514, an aerobic Verrucomicrobial isolate from pasture soil.</title>
        <authorList>
            <person name="Kant R."/>
            <person name="van Passel M.W."/>
            <person name="Sangwan P."/>
            <person name="Palva A."/>
            <person name="Lucas S."/>
            <person name="Copeland A."/>
            <person name="Lapidus A."/>
            <person name="Glavina Del Rio T."/>
            <person name="Dalin E."/>
            <person name="Tice H."/>
            <person name="Bruce D."/>
            <person name="Goodwin L."/>
            <person name="Pitluck S."/>
            <person name="Chertkov O."/>
            <person name="Larimer F.W."/>
            <person name="Land M.L."/>
            <person name="Hauser L."/>
            <person name="Brettin T.S."/>
            <person name="Detter J.C."/>
            <person name="Han S."/>
            <person name="de Vos W.M."/>
            <person name="Janssen P.H."/>
            <person name="Smidt H."/>
        </authorList>
    </citation>
    <scope>NUCLEOTIDE SEQUENCE [LARGE SCALE GENOMIC DNA]</scope>
    <source>
        <strain evidence="14 15">Ellin514</strain>
    </source>
</reference>
<evidence type="ECO:0000256" key="5">
    <source>
        <dbReference type="ARBA" id="ARBA00022737"/>
    </source>
</evidence>
<dbReference type="SUPFAM" id="SSF54631">
    <property type="entry name" value="CBS-domain pair"/>
    <property type="match status" value="1"/>
</dbReference>
<feature type="transmembrane region" description="Helical" evidence="11">
    <location>
        <begin position="89"/>
        <end position="110"/>
    </location>
</feature>
<dbReference type="SUPFAM" id="SSF56176">
    <property type="entry name" value="FAD-binding/transporter-associated domain-like"/>
    <property type="match status" value="1"/>
</dbReference>
<dbReference type="OrthoDB" id="9798188at2"/>
<evidence type="ECO:0000259" key="12">
    <source>
        <dbReference type="PROSITE" id="PS51371"/>
    </source>
</evidence>
<dbReference type="InterPro" id="IPR046342">
    <property type="entry name" value="CBS_dom_sf"/>
</dbReference>
<feature type="transmembrane region" description="Helical" evidence="11">
    <location>
        <begin position="6"/>
        <end position="30"/>
    </location>
</feature>
<evidence type="ECO:0000256" key="6">
    <source>
        <dbReference type="ARBA" id="ARBA00022989"/>
    </source>
</evidence>
<dbReference type="GO" id="GO:0005886">
    <property type="term" value="C:plasma membrane"/>
    <property type="evidence" value="ECO:0007669"/>
    <property type="project" value="UniProtKB-SubCell"/>
</dbReference>
<dbReference type="RefSeq" id="WP_007415603.1">
    <property type="nucleotide sequence ID" value="NZ_ABOX02000017.1"/>
</dbReference>
<dbReference type="SMART" id="SM01091">
    <property type="entry name" value="CorC_HlyC"/>
    <property type="match status" value="1"/>
</dbReference>
<evidence type="ECO:0000256" key="2">
    <source>
        <dbReference type="ARBA" id="ARBA00006337"/>
    </source>
</evidence>
<dbReference type="InterPro" id="IPR000644">
    <property type="entry name" value="CBS_dom"/>
</dbReference>
<evidence type="ECO:0000256" key="10">
    <source>
        <dbReference type="PROSITE-ProRule" id="PRU01193"/>
    </source>
</evidence>
<evidence type="ECO:0000256" key="7">
    <source>
        <dbReference type="ARBA" id="ARBA00023122"/>
    </source>
</evidence>
<dbReference type="STRING" id="320771.Cflav_PD3391"/>
<dbReference type="PANTHER" id="PTHR22777:SF32">
    <property type="entry name" value="UPF0053 INNER MEMBRANE PROTEIN YFJD"/>
    <property type="match status" value="1"/>
</dbReference>
<dbReference type="InterPro" id="IPR005170">
    <property type="entry name" value="Transptr-assoc_dom"/>
</dbReference>
<keyword evidence="8 10" id="KW-0472">Membrane</keyword>
<comment type="similarity">
    <text evidence="2">Belongs to the UPF0053 family.</text>
</comment>
<evidence type="ECO:0000313" key="14">
    <source>
        <dbReference type="EMBL" id="EEF60421.1"/>
    </source>
</evidence>
<gene>
    <name evidence="14" type="ORF">Cflav_PD3391</name>
</gene>
<dbReference type="InterPro" id="IPR016169">
    <property type="entry name" value="FAD-bd_PCMH_sub2"/>
</dbReference>
<dbReference type="PROSITE" id="PS51371">
    <property type="entry name" value="CBS"/>
    <property type="match status" value="1"/>
</dbReference>
<evidence type="ECO:0000256" key="1">
    <source>
        <dbReference type="ARBA" id="ARBA00004651"/>
    </source>
</evidence>
<keyword evidence="3" id="KW-1003">Cell membrane</keyword>
<feature type="domain" description="CBS" evidence="12">
    <location>
        <begin position="206"/>
        <end position="266"/>
    </location>
</feature>
<sequence length="411" mass="46038" precursor="true">MALMPYVSLFGVLMFAGWSFFFALAESALFSLGKWQIRQLEEKKRVPGGLVARLLVEPQHLLATIVLGNTVSNAAILAITLWAAPWDDWLFFVLLPCLLVLILIGCEVVPKTLAVRAPEKWALRVARPMHFLLNVTRPFRYTAQTITTMILKAVLPKSARSPSVLSDEEYQELLELAYQQGTLAQSEKEIILQIIGLDRETAKDVMKPRAQMACIPDDLPVEEMIAAARKYKHSRLPLYDESPDTIVGVLNVRTLLIDPETDLADVIEFPSFVPETMNLLQLLKSLQRQQRGLAIVLDEFGGTAGIITMQDILEKMVGKIRGEGEPEGFVMEKLGPGRWRVNGTMRLDDFRREYPALGEVPEIDTMGGLAVAQKQTVPATGESVSFRGLRLKITSADERRVRELLVEVMRK</sequence>
<dbReference type="InterPro" id="IPR044751">
    <property type="entry name" value="Ion_transp-like_CBS"/>
</dbReference>
<dbReference type="InterPro" id="IPR036318">
    <property type="entry name" value="FAD-bd_PCMH-like_sf"/>
</dbReference>
<dbReference type="Proteomes" id="UP000003688">
    <property type="component" value="Unassembled WGS sequence"/>
</dbReference>
<dbReference type="Pfam" id="PF03471">
    <property type="entry name" value="CorC_HlyC"/>
    <property type="match status" value="1"/>
</dbReference>
<dbReference type="PROSITE" id="PS51846">
    <property type="entry name" value="CNNM"/>
    <property type="match status" value="1"/>
</dbReference>
<dbReference type="GO" id="GO:0050660">
    <property type="term" value="F:flavin adenine dinucleotide binding"/>
    <property type="evidence" value="ECO:0007669"/>
    <property type="project" value="InterPro"/>
</dbReference>
<keyword evidence="6 10" id="KW-1133">Transmembrane helix</keyword>
<dbReference type="Gene3D" id="3.30.465.10">
    <property type="match status" value="1"/>
</dbReference>
<feature type="domain" description="CNNM transmembrane" evidence="13">
    <location>
        <begin position="1"/>
        <end position="187"/>
    </location>
</feature>
<evidence type="ECO:0000256" key="8">
    <source>
        <dbReference type="ARBA" id="ARBA00023136"/>
    </source>
</evidence>
<evidence type="ECO:0000256" key="4">
    <source>
        <dbReference type="ARBA" id="ARBA00022692"/>
    </source>
</evidence>
<evidence type="ECO:0000256" key="9">
    <source>
        <dbReference type="PROSITE-ProRule" id="PRU00703"/>
    </source>
</evidence>
<dbReference type="PANTHER" id="PTHR22777">
    <property type="entry name" value="HEMOLYSIN-RELATED"/>
    <property type="match status" value="1"/>
</dbReference>
<protein>
    <recommendedName>
        <fullName evidence="16">CBS domain containing protein</fullName>
    </recommendedName>
</protein>
<dbReference type="Pfam" id="PF01595">
    <property type="entry name" value="CNNM"/>
    <property type="match status" value="1"/>
</dbReference>
<keyword evidence="5" id="KW-0677">Repeat</keyword>
<name>B9XIG0_PEDPL</name>
<evidence type="ECO:0000256" key="3">
    <source>
        <dbReference type="ARBA" id="ARBA00022475"/>
    </source>
</evidence>